<dbReference type="InterPro" id="IPR036583">
    <property type="entry name" value="23S_rRNA_IVS_sf"/>
</dbReference>
<protein>
    <submittedName>
        <fullName evidence="1">S23 ribosomal protein</fullName>
    </submittedName>
</protein>
<dbReference type="Gene3D" id="1.20.1440.60">
    <property type="entry name" value="23S rRNA-intervening sequence"/>
    <property type="match status" value="1"/>
</dbReference>
<dbReference type="Proteomes" id="UP000316426">
    <property type="component" value="Chromosome"/>
</dbReference>
<dbReference type="GO" id="GO:0005840">
    <property type="term" value="C:ribosome"/>
    <property type="evidence" value="ECO:0007669"/>
    <property type="project" value="UniProtKB-KW"/>
</dbReference>
<gene>
    <name evidence="1" type="ORF">Spa11_10290</name>
</gene>
<proteinExistence type="predicted"/>
<reference evidence="1 2" key="1">
    <citation type="submission" date="2019-02" db="EMBL/GenBank/DDBJ databases">
        <title>Deep-cultivation of Planctomycetes and their phenomic and genomic characterization uncovers novel biology.</title>
        <authorList>
            <person name="Wiegand S."/>
            <person name="Jogler M."/>
            <person name="Boedeker C."/>
            <person name="Pinto D."/>
            <person name="Vollmers J."/>
            <person name="Rivas-Marin E."/>
            <person name="Kohn T."/>
            <person name="Peeters S.H."/>
            <person name="Heuer A."/>
            <person name="Rast P."/>
            <person name="Oberbeckmann S."/>
            <person name="Bunk B."/>
            <person name="Jeske O."/>
            <person name="Meyerdierks A."/>
            <person name="Storesund J.E."/>
            <person name="Kallscheuer N."/>
            <person name="Luecker S."/>
            <person name="Lage O.M."/>
            <person name="Pohl T."/>
            <person name="Merkel B.J."/>
            <person name="Hornburger P."/>
            <person name="Mueller R.-W."/>
            <person name="Bruemmer F."/>
            <person name="Labrenz M."/>
            <person name="Spormann A.M."/>
            <person name="Op den Camp H."/>
            <person name="Overmann J."/>
            <person name="Amann R."/>
            <person name="Jetten M.S.M."/>
            <person name="Mascher T."/>
            <person name="Medema M.H."/>
            <person name="Devos D.P."/>
            <person name="Kaster A.-K."/>
            <person name="Ovreas L."/>
            <person name="Rohde M."/>
            <person name="Galperin M.Y."/>
            <person name="Jogler C."/>
        </authorList>
    </citation>
    <scope>NUCLEOTIDE SEQUENCE [LARGE SCALE GENOMIC DNA]</scope>
    <source>
        <strain evidence="1 2">Spa11</strain>
    </source>
</reference>
<dbReference type="SUPFAM" id="SSF158446">
    <property type="entry name" value="IVS-encoded protein-like"/>
    <property type="match status" value="1"/>
</dbReference>
<evidence type="ECO:0000313" key="2">
    <source>
        <dbReference type="Proteomes" id="UP000316426"/>
    </source>
</evidence>
<name>A0A518K4X8_9BACT</name>
<dbReference type="KEGG" id="bmei:Spa11_10290"/>
<sequence length="41" mass="4911">MRDKVQSHRDLKVWQLGMDITEHVYQLSKSFPREETYGLTS</sequence>
<dbReference type="EMBL" id="CP036349">
    <property type="protein sequence ID" value="QDV72846.1"/>
    <property type="molecule type" value="Genomic_DNA"/>
</dbReference>
<dbReference type="AlphaFoldDB" id="A0A518K4X8"/>
<evidence type="ECO:0000313" key="1">
    <source>
        <dbReference type="EMBL" id="QDV72846.1"/>
    </source>
</evidence>
<keyword evidence="2" id="KW-1185">Reference proteome</keyword>
<organism evidence="1 2">
    <name type="scientific">Botrimarina mediterranea</name>
    <dbReference type="NCBI Taxonomy" id="2528022"/>
    <lineage>
        <taxon>Bacteria</taxon>
        <taxon>Pseudomonadati</taxon>
        <taxon>Planctomycetota</taxon>
        <taxon>Planctomycetia</taxon>
        <taxon>Pirellulales</taxon>
        <taxon>Lacipirellulaceae</taxon>
        <taxon>Botrimarina</taxon>
    </lineage>
</organism>
<keyword evidence="1" id="KW-0689">Ribosomal protein</keyword>
<keyword evidence="1" id="KW-0687">Ribonucleoprotein</keyword>
<accession>A0A518K4X8</accession>